<dbReference type="AlphaFoldDB" id="A0A0F4YU74"/>
<dbReference type="Proteomes" id="UP000053958">
    <property type="component" value="Unassembled WGS sequence"/>
</dbReference>
<comment type="subcellular location">
    <subcellularLocation>
        <location evidence="1">Membrane</location>
        <topology evidence="1">Multi-pass membrane protein</topology>
    </subcellularLocation>
</comment>
<keyword evidence="4 6" id="KW-0472">Membrane</keyword>
<reference evidence="7 8" key="1">
    <citation type="submission" date="2015-04" db="EMBL/GenBank/DDBJ databases">
        <authorList>
            <person name="Heijne W.H."/>
            <person name="Fedorova N.D."/>
            <person name="Nierman W.C."/>
            <person name="Vollebregt A.W."/>
            <person name="Zhao Z."/>
            <person name="Wu L."/>
            <person name="Kumar M."/>
            <person name="Stam H."/>
            <person name="van den Berg M.A."/>
            <person name="Pel H.J."/>
        </authorList>
    </citation>
    <scope>NUCLEOTIDE SEQUENCE [LARGE SCALE GENOMIC DNA]</scope>
    <source>
        <strain evidence="7 8">CBS 393.64</strain>
    </source>
</reference>
<evidence type="ECO:0000256" key="2">
    <source>
        <dbReference type="ARBA" id="ARBA00022692"/>
    </source>
</evidence>
<dbReference type="EMBL" id="LASV01000199">
    <property type="protein sequence ID" value="KKA21168.1"/>
    <property type="molecule type" value="Genomic_DNA"/>
</dbReference>
<evidence type="ECO:0000313" key="7">
    <source>
        <dbReference type="EMBL" id="KKA21168.1"/>
    </source>
</evidence>
<gene>
    <name evidence="7" type="ORF">T310_4821</name>
</gene>
<evidence type="ECO:0000256" key="3">
    <source>
        <dbReference type="ARBA" id="ARBA00022989"/>
    </source>
</evidence>
<evidence type="ECO:0000313" key="8">
    <source>
        <dbReference type="Proteomes" id="UP000053958"/>
    </source>
</evidence>
<sequence length="547" mass="59068">MGIDENDTRGWVMSTVSGVGECPQPCLRRLSLLMSLSTACILGASIICVDLVLHRCASHKHRHFHITSSNAFLSASLSLSSGVMLFSSLYSMLPTAMKYLIRAGLSDATSAYTLTGLFLGGVIVIRIISSFIHRYIPSHIVDCSHTHDPHGPDLENGEEHEEMEEHHEHQDEQASPPNGSTEHTPLLPKRTPQRPPLGVLPRTTGHIRPVPPRRESMRKRWGRHLSHWLGGVKAYCDDNGPCYGVSQTCGQECSKILGPRAPSTSTDPGRPLDPASPFALPRRAMTVSGYRNNEDEPETPLTARRVTVAEQSDPQPHRPMASEQQAVDYFSSQPQQQQKSPSPVQEDDEELTAQSSGGSMSETMGKPWEQQPVPSAGQHHHHVPHNAFLSIGLQTSLAIALHKLPEGFITYATNHASPTLGLTIFLALFIHNITEGFAMALPLFLALNSRWKAILWSSLLGGISQPAGAGIAALWIWCAHKAGGDTSTDGPSWGVYGGMFAATAGVMTSVALQLLCEGLSLTHNRDICIGAAIAGMGVLGISFALTA</sequence>
<feature type="transmembrane region" description="Helical" evidence="6">
    <location>
        <begin position="493"/>
        <end position="515"/>
    </location>
</feature>
<dbReference type="GO" id="GO:0005385">
    <property type="term" value="F:zinc ion transmembrane transporter activity"/>
    <property type="evidence" value="ECO:0007669"/>
    <property type="project" value="TreeGrafter"/>
</dbReference>
<dbReference type="GO" id="GO:0016020">
    <property type="term" value="C:membrane"/>
    <property type="evidence" value="ECO:0007669"/>
    <property type="project" value="UniProtKB-SubCell"/>
</dbReference>
<feature type="transmembrane region" description="Helical" evidence="6">
    <location>
        <begin position="527"/>
        <end position="545"/>
    </location>
</feature>
<feature type="transmembrane region" description="Helical" evidence="6">
    <location>
        <begin position="454"/>
        <end position="477"/>
    </location>
</feature>
<feature type="region of interest" description="Disordered" evidence="5">
    <location>
        <begin position="146"/>
        <end position="215"/>
    </location>
</feature>
<keyword evidence="3 6" id="KW-1133">Transmembrane helix</keyword>
<evidence type="ECO:0000256" key="1">
    <source>
        <dbReference type="ARBA" id="ARBA00004141"/>
    </source>
</evidence>
<dbReference type="PANTHER" id="PTHR11040:SF210">
    <property type="entry name" value="ZINC-REGULATED TRANSPORTER 3"/>
    <property type="match status" value="1"/>
</dbReference>
<feature type="compositionally biased region" description="Basic and acidic residues" evidence="5">
    <location>
        <begin position="163"/>
        <end position="172"/>
    </location>
</feature>
<feature type="transmembrane region" description="Helical" evidence="6">
    <location>
        <begin position="32"/>
        <end position="52"/>
    </location>
</feature>
<feature type="compositionally biased region" description="Polar residues" evidence="5">
    <location>
        <begin position="173"/>
        <end position="183"/>
    </location>
</feature>
<keyword evidence="8" id="KW-1185">Reference proteome</keyword>
<feature type="compositionally biased region" description="Polar residues" evidence="5">
    <location>
        <begin position="352"/>
        <end position="362"/>
    </location>
</feature>
<evidence type="ECO:0000256" key="6">
    <source>
        <dbReference type="SAM" id="Phobius"/>
    </source>
</evidence>
<feature type="transmembrane region" description="Helical" evidence="6">
    <location>
        <begin position="424"/>
        <end position="447"/>
    </location>
</feature>
<name>A0A0F4YU74_RASE3</name>
<feature type="region of interest" description="Disordered" evidence="5">
    <location>
        <begin position="260"/>
        <end position="381"/>
    </location>
</feature>
<proteinExistence type="predicted"/>
<dbReference type="GeneID" id="25317168"/>
<comment type="caution">
    <text evidence="7">The sequence shown here is derived from an EMBL/GenBank/DDBJ whole genome shotgun (WGS) entry which is preliminary data.</text>
</comment>
<protein>
    <submittedName>
        <fullName evidence="7">ZIP metal ion transporter</fullName>
    </submittedName>
</protein>
<dbReference type="PANTHER" id="PTHR11040">
    <property type="entry name" value="ZINC/IRON TRANSPORTER"/>
    <property type="match status" value="1"/>
</dbReference>
<evidence type="ECO:0000256" key="5">
    <source>
        <dbReference type="SAM" id="MobiDB-lite"/>
    </source>
</evidence>
<accession>A0A0F4YU74</accession>
<feature type="transmembrane region" description="Helical" evidence="6">
    <location>
        <begin position="72"/>
        <end position="90"/>
    </location>
</feature>
<dbReference type="Pfam" id="PF02535">
    <property type="entry name" value="Zip"/>
    <property type="match status" value="1"/>
</dbReference>
<dbReference type="InterPro" id="IPR003689">
    <property type="entry name" value="ZIP"/>
</dbReference>
<feature type="transmembrane region" description="Helical" evidence="6">
    <location>
        <begin position="110"/>
        <end position="128"/>
    </location>
</feature>
<keyword evidence="2 6" id="KW-0812">Transmembrane</keyword>
<dbReference type="OrthoDB" id="262547at2759"/>
<dbReference type="RefSeq" id="XP_013327780.1">
    <property type="nucleotide sequence ID" value="XM_013472326.1"/>
</dbReference>
<organism evidence="7 8">
    <name type="scientific">Rasamsonia emersonii (strain ATCC 16479 / CBS 393.64 / IMI 116815)</name>
    <dbReference type="NCBI Taxonomy" id="1408163"/>
    <lineage>
        <taxon>Eukaryota</taxon>
        <taxon>Fungi</taxon>
        <taxon>Dikarya</taxon>
        <taxon>Ascomycota</taxon>
        <taxon>Pezizomycotina</taxon>
        <taxon>Eurotiomycetes</taxon>
        <taxon>Eurotiomycetidae</taxon>
        <taxon>Eurotiales</taxon>
        <taxon>Trichocomaceae</taxon>
        <taxon>Rasamsonia</taxon>
    </lineage>
</organism>
<feature type="compositionally biased region" description="Low complexity" evidence="5">
    <location>
        <begin position="331"/>
        <end position="344"/>
    </location>
</feature>
<dbReference type="STRING" id="1408163.A0A0F4YU74"/>
<evidence type="ECO:0000256" key="4">
    <source>
        <dbReference type="ARBA" id="ARBA00023136"/>
    </source>
</evidence>